<keyword evidence="1" id="KW-0812">Transmembrane</keyword>
<keyword evidence="1" id="KW-1133">Transmembrane helix</keyword>
<feature type="transmembrane region" description="Helical" evidence="1">
    <location>
        <begin position="44"/>
        <end position="63"/>
    </location>
</feature>
<feature type="transmembrane region" description="Helical" evidence="1">
    <location>
        <begin position="107"/>
        <end position="127"/>
    </location>
</feature>
<gene>
    <name evidence="2" type="ORF">ACD_2C00073G0038</name>
</gene>
<name>K2H277_9BACT</name>
<sequence>MISYKWRDSRKSFMYNLFRIFLIFMLLSMAVMASLYYWKDELATIMIITWMVIMGYLLFASAFKRFKDFNIDIRLNMLLALIYVWWAISVAEIWVQLNGLLEWAVSYWLVFIFIIQNIILVFFKWTAWTNRYWMQKNSLNENLFEWSSDIRQMNNLWTSYVDQELKTYFK</sequence>
<organism evidence="2">
    <name type="scientific">uncultured bacterium</name>
    <name type="common">gcode 4</name>
    <dbReference type="NCBI Taxonomy" id="1234023"/>
    <lineage>
        <taxon>Bacteria</taxon>
        <taxon>environmental samples</taxon>
    </lineage>
</organism>
<feature type="transmembrane region" description="Helical" evidence="1">
    <location>
        <begin position="20"/>
        <end position="38"/>
    </location>
</feature>
<protein>
    <submittedName>
        <fullName evidence="2">Uncharacterized protein</fullName>
    </submittedName>
</protein>
<accession>K2H277</accession>
<feature type="transmembrane region" description="Helical" evidence="1">
    <location>
        <begin position="75"/>
        <end position="95"/>
    </location>
</feature>
<reference evidence="2" key="1">
    <citation type="journal article" date="2012" name="Science">
        <title>Fermentation, hydrogen, and sulfur metabolism in multiple uncultivated bacterial phyla.</title>
        <authorList>
            <person name="Wrighton K.C."/>
            <person name="Thomas B.C."/>
            <person name="Sharon I."/>
            <person name="Miller C.S."/>
            <person name="Castelle C.J."/>
            <person name="VerBerkmoes N.C."/>
            <person name="Wilkins M.J."/>
            <person name="Hettich R.L."/>
            <person name="Lipton M.S."/>
            <person name="Williams K.H."/>
            <person name="Long P.E."/>
            <person name="Banfield J.F."/>
        </authorList>
    </citation>
    <scope>NUCLEOTIDE SEQUENCE [LARGE SCALE GENOMIC DNA]</scope>
</reference>
<evidence type="ECO:0000313" key="2">
    <source>
        <dbReference type="EMBL" id="EKE29950.1"/>
    </source>
</evidence>
<dbReference type="EMBL" id="AMFJ01000073">
    <property type="protein sequence ID" value="EKE29950.1"/>
    <property type="molecule type" value="Genomic_DNA"/>
</dbReference>
<keyword evidence="1" id="KW-0472">Membrane</keyword>
<proteinExistence type="predicted"/>
<comment type="caution">
    <text evidence="2">The sequence shown here is derived from an EMBL/GenBank/DDBJ whole genome shotgun (WGS) entry which is preliminary data.</text>
</comment>
<dbReference type="AlphaFoldDB" id="K2H277"/>
<evidence type="ECO:0000256" key="1">
    <source>
        <dbReference type="SAM" id="Phobius"/>
    </source>
</evidence>